<evidence type="ECO:0000313" key="15">
    <source>
        <dbReference type="Proteomes" id="UP000007939"/>
    </source>
</evidence>
<reference evidence="15" key="1">
    <citation type="submission" date="2011-04" db="EMBL/GenBank/DDBJ databases">
        <title>The complete genome of Spirochaeta coccoides DSM 17374.</title>
        <authorList>
            <person name="Lucas S."/>
            <person name="Copeland A."/>
            <person name="Lapidus A."/>
            <person name="Bruce D."/>
            <person name="Goodwin L."/>
            <person name="Pitluck S."/>
            <person name="Peters L."/>
            <person name="Kyrpides N."/>
            <person name="Mavromatis K."/>
            <person name="Pagani I."/>
            <person name="Ivanova N."/>
            <person name="Ovchinnikova G."/>
            <person name="Lu M."/>
            <person name="Detter J.C."/>
            <person name="Tapia R."/>
            <person name="Han C."/>
            <person name="Land M."/>
            <person name="Hauser L."/>
            <person name="Markowitz V."/>
            <person name="Cheng J.-F."/>
            <person name="Hugenholtz P."/>
            <person name="Woyke T."/>
            <person name="Wu D."/>
            <person name="Spring S."/>
            <person name="Schroeder M."/>
            <person name="Brambilla E."/>
            <person name="Klenk H.-P."/>
            <person name="Eisen J.A."/>
        </authorList>
    </citation>
    <scope>NUCLEOTIDE SEQUENCE [LARGE SCALE GENOMIC DNA]</scope>
    <source>
        <strain evidence="15">ATCC BAA-1237 / DSM 17374 / SPN1</strain>
    </source>
</reference>
<dbReference type="GO" id="GO:0006865">
    <property type="term" value="P:amino acid transport"/>
    <property type="evidence" value="ECO:0007669"/>
    <property type="project" value="UniProtKB-KW"/>
</dbReference>
<dbReference type="AlphaFoldDB" id="F4GLJ5"/>
<evidence type="ECO:0000313" key="14">
    <source>
        <dbReference type="EMBL" id="AEC01965.1"/>
    </source>
</evidence>
<dbReference type="PROSITE" id="PS50928">
    <property type="entry name" value="ABC_TM1"/>
    <property type="match status" value="1"/>
</dbReference>
<evidence type="ECO:0000256" key="11">
    <source>
        <dbReference type="RuleBase" id="RU363032"/>
    </source>
</evidence>
<name>F4GLJ5_PARC1</name>
<dbReference type="STRING" id="760011.Spico_0739"/>
<evidence type="ECO:0000256" key="1">
    <source>
        <dbReference type="ARBA" id="ARBA00003159"/>
    </source>
</evidence>
<evidence type="ECO:0000256" key="3">
    <source>
        <dbReference type="ARBA" id="ARBA00010072"/>
    </source>
</evidence>
<dbReference type="GO" id="GO:0022857">
    <property type="term" value="F:transmembrane transporter activity"/>
    <property type="evidence" value="ECO:0007669"/>
    <property type="project" value="InterPro"/>
</dbReference>
<dbReference type="Pfam" id="PF00528">
    <property type="entry name" value="BPD_transp_1"/>
    <property type="match status" value="1"/>
</dbReference>
<feature type="transmembrane region" description="Helical" evidence="11">
    <location>
        <begin position="97"/>
        <end position="117"/>
    </location>
</feature>
<evidence type="ECO:0000256" key="6">
    <source>
        <dbReference type="ARBA" id="ARBA00022475"/>
    </source>
</evidence>
<dbReference type="CDD" id="cd06261">
    <property type="entry name" value="TM_PBP2"/>
    <property type="match status" value="1"/>
</dbReference>
<dbReference type="Proteomes" id="UP000007939">
    <property type="component" value="Chromosome"/>
</dbReference>
<keyword evidence="6" id="KW-1003">Cell membrane</keyword>
<dbReference type="InterPro" id="IPR043429">
    <property type="entry name" value="ArtM/GltK/GlnP/TcyL/YhdX-like"/>
</dbReference>
<feature type="region of interest" description="Disordered" evidence="12">
    <location>
        <begin position="1"/>
        <end position="36"/>
    </location>
</feature>
<feature type="compositionally biased region" description="Polar residues" evidence="12">
    <location>
        <begin position="23"/>
        <end position="36"/>
    </location>
</feature>
<dbReference type="InterPro" id="IPR000515">
    <property type="entry name" value="MetI-like"/>
</dbReference>
<feature type="transmembrane region" description="Helical" evidence="11">
    <location>
        <begin position="129"/>
        <end position="150"/>
    </location>
</feature>
<protein>
    <recommendedName>
        <fullName evidence="4">Putative glutamine transport system permease protein GlnP</fullName>
    </recommendedName>
</protein>
<evidence type="ECO:0000256" key="9">
    <source>
        <dbReference type="ARBA" id="ARBA00022989"/>
    </source>
</evidence>
<keyword evidence="7 11" id="KW-0812">Transmembrane</keyword>
<organism evidence="14 15">
    <name type="scientific">Parasphaerochaeta coccoides (strain ATCC BAA-1237 / DSM 17374 / SPN1)</name>
    <name type="common">Sphaerochaeta coccoides</name>
    <dbReference type="NCBI Taxonomy" id="760011"/>
    <lineage>
        <taxon>Bacteria</taxon>
        <taxon>Pseudomonadati</taxon>
        <taxon>Spirochaetota</taxon>
        <taxon>Spirochaetia</taxon>
        <taxon>Spirochaetales</taxon>
        <taxon>Sphaerochaetaceae</taxon>
        <taxon>Parasphaerochaeta</taxon>
    </lineage>
</organism>
<evidence type="ECO:0000256" key="12">
    <source>
        <dbReference type="SAM" id="MobiDB-lite"/>
    </source>
</evidence>
<keyword evidence="5 11" id="KW-0813">Transport</keyword>
<evidence type="ECO:0000256" key="2">
    <source>
        <dbReference type="ARBA" id="ARBA00004429"/>
    </source>
</evidence>
<gene>
    <name evidence="14" type="ordered locus">Spico_0739</name>
</gene>
<dbReference type="GO" id="GO:0043190">
    <property type="term" value="C:ATP-binding cassette (ABC) transporter complex"/>
    <property type="evidence" value="ECO:0007669"/>
    <property type="project" value="InterPro"/>
</dbReference>
<dbReference type="PANTHER" id="PTHR30614:SF20">
    <property type="entry name" value="GLUTAMINE TRANSPORT SYSTEM PERMEASE PROTEIN GLNP"/>
    <property type="match status" value="1"/>
</dbReference>
<keyword evidence="10 11" id="KW-0472">Membrane</keyword>
<comment type="subcellular location">
    <subcellularLocation>
        <location evidence="2">Cell inner membrane</location>
        <topology evidence="2">Multi-pass membrane protein</topology>
    </subcellularLocation>
    <subcellularLocation>
        <location evidence="11">Cell membrane</location>
        <topology evidence="11">Multi-pass membrane protein</topology>
    </subcellularLocation>
</comment>
<evidence type="ECO:0000256" key="5">
    <source>
        <dbReference type="ARBA" id="ARBA00022448"/>
    </source>
</evidence>
<evidence type="ECO:0000256" key="8">
    <source>
        <dbReference type="ARBA" id="ARBA00022970"/>
    </source>
</evidence>
<feature type="transmembrane region" description="Helical" evidence="11">
    <location>
        <begin position="254"/>
        <end position="274"/>
    </location>
</feature>
<accession>F4GLJ5</accession>
<dbReference type="NCBIfam" id="TIGR01726">
    <property type="entry name" value="HEQRo_perm_3TM"/>
    <property type="match status" value="1"/>
</dbReference>
<dbReference type="InterPro" id="IPR010065">
    <property type="entry name" value="AA_ABC_transptr_permease_3TM"/>
</dbReference>
<evidence type="ECO:0000256" key="7">
    <source>
        <dbReference type="ARBA" id="ARBA00022692"/>
    </source>
</evidence>
<dbReference type="FunFam" id="1.10.3720.10:FF:000033">
    <property type="entry name" value="Polar amino acid ABC transporter permease"/>
    <property type="match status" value="1"/>
</dbReference>
<keyword evidence="9 11" id="KW-1133">Transmembrane helix</keyword>
<feature type="transmembrane region" description="Helical" evidence="11">
    <location>
        <begin position="58"/>
        <end position="77"/>
    </location>
</feature>
<dbReference type="Gene3D" id="1.10.3720.10">
    <property type="entry name" value="MetI-like"/>
    <property type="match status" value="1"/>
</dbReference>
<keyword evidence="15" id="KW-1185">Reference proteome</keyword>
<dbReference type="KEGG" id="scc:Spico_0739"/>
<feature type="domain" description="ABC transmembrane type-1" evidence="13">
    <location>
        <begin position="91"/>
        <end position="278"/>
    </location>
</feature>
<dbReference type="InterPro" id="IPR035906">
    <property type="entry name" value="MetI-like_sf"/>
</dbReference>
<dbReference type="HOGENOM" id="CLU_019602_1_1_12"/>
<reference evidence="14 15" key="2">
    <citation type="journal article" date="2012" name="Stand. Genomic Sci.">
        <title>Complete genome sequence of the termite hindgut bacterium Spirochaeta coccoides type strain (SPN1(T)), reclassification in the genus Sphaerochaeta as Sphaerochaeta coccoides comb. nov. and emendations of the family Spirochaetaceae and the genus Sphaerochaeta.</title>
        <authorList>
            <person name="Abt B."/>
            <person name="Han C."/>
            <person name="Scheuner C."/>
            <person name="Lu M."/>
            <person name="Lapidus A."/>
            <person name="Nolan M."/>
            <person name="Lucas S."/>
            <person name="Hammon N."/>
            <person name="Deshpande S."/>
            <person name="Cheng J.F."/>
            <person name="Tapia R."/>
            <person name="Goodwin L.A."/>
            <person name="Pitluck S."/>
            <person name="Liolios K."/>
            <person name="Pagani I."/>
            <person name="Ivanova N."/>
            <person name="Mavromatis K."/>
            <person name="Mikhailova N."/>
            <person name="Huntemann M."/>
            <person name="Pati A."/>
            <person name="Chen A."/>
            <person name="Palaniappan K."/>
            <person name="Land M."/>
            <person name="Hauser L."/>
            <person name="Brambilla E.M."/>
            <person name="Rohde M."/>
            <person name="Spring S."/>
            <person name="Gronow S."/>
            <person name="Goker M."/>
            <person name="Woyke T."/>
            <person name="Bristow J."/>
            <person name="Eisen J.A."/>
            <person name="Markowitz V."/>
            <person name="Hugenholtz P."/>
            <person name="Kyrpides N.C."/>
            <person name="Klenk H.P."/>
            <person name="Detter J.C."/>
        </authorList>
    </citation>
    <scope>NUCLEOTIDE SEQUENCE [LARGE SCALE GENOMIC DNA]</scope>
    <source>
        <strain evidence="15">ATCC BAA-1237 / DSM 17374 / SPN1</strain>
    </source>
</reference>
<feature type="compositionally biased region" description="Basic and acidic residues" evidence="12">
    <location>
        <begin position="1"/>
        <end position="10"/>
    </location>
</feature>
<feature type="transmembrane region" description="Helical" evidence="11">
    <location>
        <begin position="156"/>
        <end position="175"/>
    </location>
</feature>
<dbReference type="OrthoDB" id="9774451at2"/>
<evidence type="ECO:0000259" key="13">
    <source>
        <dbReference type="PROSITE" id="PS50928"/>
    </source>
</evidence>
<comment type="function">
    <text evidence="1">Part of the binding-protein-dependent transport system for glutamine; probably responsible for the translocation of the substrate across the membrane.</text>
</comment>
<dbReference type="SUPFAM" id="SSF161098">
    <property type="entry name" value="MetI-like"/>
    <property type="match status" value="1"/>
</dbReference>
<dbReference type="RefSeq" id="WP_013739361.1">
    <property type="nucleotide sequence ID" value="NC_015436.1"/>
</dbReference>
<comment type="similarity">
    <text evidence="3">Belongs to the binding-protein-dependent transport system permease family. HisMQ subfamily.</text>
</comment>
<evidence type="ECO:0000256" key="4">
    <source>
        <dbReference type="ARBA" id="ARBA00016506"/>
    </source>
</evidence>
<evidence type="ECO:0000256" key="10">
    <source>
        <dbReference type="ARBA" id="ARBA00023136"/>
    </source>
</evidence>
<dbReference type="PANTHER" id="PTHR30614">
    <property type="entry name" value="MEMBRANE COMPONENT OF AMINO ACID ABC TRANSPORTER"/>
    <property type="match status" value="1"/>
</dbReference>
<keyword evidence="8" id="KW-0029">Amino-acid transport</keyword>
<sequence>MKNPYDKEGADGVLPVPHPKKIQPSQTFQDKPTGHTSLQMTDGVLIPRKDNHHVFTSWRITFFAALVLLACLVIFIPDPYRKIFTVTVSGIPVTFQVTVFAIILSVVIGVLAGLGAVSKSRVINLISGVYVELIRGIPLLVQLIFIYFAVGRFINVEGVVAAIIALGICFGAYMGEIIRAGIQAIPKGQMEAAIALGLTRTQAFRSVILPQTIKIVLPAIGNEFISMLKDSSLVSTLALSDILRRGREYISRTFLSLETMLIVALIYLIITLVLSRLVGILEERLHQNG</sequence>
<dbReference type="eggNOG" id="COG0765">
    <property type="taxonomic scope" value="Bacteria"/>
</dbReference>
<dbReference type="EMBL" id="CP002659">
    <property type="protein sequence ID" value="AEC01965.1"/>
    <property type="molecule type" value="Genomic_DNA"/>
</dbReference>
<proteinExistence type="inferred from homology"/>